<evidence type="ECO:0000313" key="3">
    <source>
        <dbReference type="Proteomes" id="UP000051085"/>
    </source>
</evidence>
<dbReference type="EMBL" id="AZGO01000039">
    <property type="protein sequence ID" value="KRM37291.1"/>
    <property type="molecule type" value="Genomic_DNA"/>
</dbReference>
<keyword evidence="1" id="KW-1133">Transmembrane helix</keyword>
<evidence type="ECO:0000313" key="2">
    <source>
        <dbReference type="EMBL" id="KRM37291.1"/>
    </source>
</evidence>
<feature type="transmembrane region" description="Helical" evidence="1">
    <location>
        <begin position="105"/>
        <end position="123"/>
    </location>
</feature>
<organism evidence="2 3">
    <name type="scientific">Limosilactobacillus pontis DSM 8475</name>
    <dbReference type="NCBI Taxonomy" id="1423794"/>
    <lineage>
        <taxon>Bacteria</taxon>
        <taxon>Bacillati</taxon>
        <taxon>Bacillota</taxon>
        <taxon>Bacilli</taxon>
        <taxon>Lactobacillales</taxon>
        <taxon>Lactobacillaceae</taxon>
        <taxon>Limosilactobacillus</taxon>
    </lineage>
</organism>
<feature type="transmembrane region" description="Helical" evidence="1">
    <location>
        <begin position="12"/>
        <end position="31"/>
    </location>
</feature>
<protein>
    <submittedName>
        <fullName evidence="2">Uncharacterized protein</fullName>
    </submittedName>
</protein>
<sequence length="125" mass="14400">MMRLNKHFYKTTDFYFGLVMTAVPMVGIVVNRNPYDNILLGLFVIIGLVFFGHALLSAEATDWLISGQGRRLGFNRHFYRTVNFYLGWFLILTDLPGSGPLQWDNLTFLVLGVVMAFCSLLYWHN</sequence>
<proteinExistence type="predicted"/>
<feature type="transmembrane region" description="Helical" evidence="1">
    <location>
        <begin position="37"/>
        <end position="56"/>
    </location>
</feature>
<name>A0A922PV61_9LACO</name>
<dbReference type="AlphaFoldDB" id="A0A922PV61"/>
<keyword evidence="1" id="KW-0472">Membrane</keyword>
<comment type="caution">
    <text evidence="2">The sequence shown here is derived from an EMBL/GenBank/DDBJ whole genome shotgun (WGS) entry which is preliminary data.</text>
</comment>
<accession>A0A922PV61</accession>
<dbReference type="Proteomes" id="UP000051085">
    <property type="component" value="Unassembled WGS sequence"/>
</dbReference>
<reference evidence="2 3" key="1">
    <citation type="journal article" date="2015" name="Genome Announc.">
        <title>Expanding the biotechnology potential of lactobacilli through comparative genomics of 213 strains and associated genera.</title>
        <authorList>
            <person name="Sun Z."/>
            <person name="Harris H.M."/>
            <person name="McCann A."/>
            <person name="Guo C."/>
            <person name="Argimon S."/>
            <person name="Zhang W."/>
            <person name="Yang X."/>
            <person name="Jeffery I.B."/>
            <person name="Cooney J.C."/>
            <person name="Kagawa T.F."/>
            <person name="Liu W."/>
            <person name="Song Y."/>
            <person name="Salvetti E."/>
            <person name="Wrobel A."/>
            <person name="Rasinkangas P."/>
            <person name="Parkhill J."/>
            <person name="Rea M.C."/>
            <person name="O'Sullivan O."/>
            <person name="Ritari J."/>
            <person name="Douillard F.P."/>
            <person name="Paul Ross R."/>
            <person name="Yang R."/>
            <person name="Briner A.E."/>
            <person name="Felis G.E."/>
            <person name="de Vos W.M."/>
            <person name="Barrangou R."/>
            <person name="Klaenhammer T.R."/>
            <person name="Caufield P.W."/>
            <person name="Cui Y."/>
            <person name="Zhang H."/>
            <person name="O'Toole P.W."/>
        </authorList>
    </citation>
    <scope>NUCLEOTIDE SEQUENCE [LARGE SCALE GENOMIC DNA]</scope>
    <source>
        <strain evidence="2 3">DSM 8475</strain>
    </source>
</reference>
<evidence type="ECO:0000256" key="1">
    <source>
        <dbReference type="SAM" id="Phobius"/>
    </source>
</evidence>
<gene>
    <name evidence="2" type="ORF">FD34_GL001437</name>
</gene>
<feature type="transmembrane region" description="Helical" evidence="1">
    <location>
        <begin position="77"/>
        <end position="93"/>
    </location>
</feature>
<keyword evidence="1" id="KW-0812">Transmembrane</keyword>